<sequence>MTHTYQLVTKSIQSSSSWQQKYREIMLLGKTLPPLANILKTDDALVPGCESKVWMFVEFDLTENALVVIGDSDTRIVKGLLALILALYNGLTPEEVLAVNAYDEFEKLGLISHLSASRGNGVKAMVETIQTMAKQKAL</sequence>
<organism evidence="3 4">
    <name type="scientific">Pseudoalteromonas tetraodonis</name>
    <dbReference type="NCBI Taxonomy" id="43659"/>
    <lineage>
        <taxon>Bacteria</taxon>
        <taxon>Pseudomonadati</taxon>
        <taxon>Pseudomonadota</taxon>
        <taxon>Gammaproteobacteria</taxon>
        <taxon>Alteromonadales</taxon>
        <taxon>Pseudoalteromonadaceae</taxon>
        <taxon>Pseudoalteromonas</taxon>
    </lineage>
</organism>
<dbReference type="PANTHER" id="PTHR43597">
    <property type="entry name" value="SULFUR ACCEPTOR PROTEIN CSDE"/>
    <property type="match status" value="1"/>
</dbReference>
<dbReference type="Pfam" id="PF02657">
    <property type="entry name" value="SufE"/>
    <property type="match status" value="1"/>
</dbReference>
<reference evidence="3 4" key="1">
    <citation type="submission" date="2016-03" db="EMBL/GenBank/DDBJ databases">
        <authorList>
            <person name="Zhang H."/>
            <person name="Liu R."/>
            <person name="Wang M."/>
            <person name="Wang H."/>
            <person name="Wang L."/>
            <person name="Song L."/>
        </authorList>
    </citation>
    <scope>NUCLEOTIDE SEQUENCE [LARGE SCALE GENOMIC DNA]</scope>
    <source>
        <strain evidence="3 4">DSM 16099</strain>
    </source>
</reference>
<comment type="caution">
    <text evidence="3">The sequence shown here is derived from an EMBL/GenBank/DDBJ whole genome shotgun (WGS) entry which is preliminary data.</text>
</comment>
<dbReference type="EMBL" id="LVCN01000072">
    <property type="protein sequence ID" value="KYL30767.1"/>
    <property type="molecule type" value="Genomic_DNA"/>
</dbReference>
<evidence type="ECO:0000313" key="4">
    <source>
        <dbReference type="Proteomes" id="UP000075763"/>
    </source>
</evidence>
<dbReference type="Gene3D" id="3.90.1010.10">
    <property type="match status" value="1"/>
</dbReference>
<accession>A0ABD4EJ16</accession>
<dbReference type="PANTHER" id="PTHR43597:SF5">
    <property type="entry name" value="SUFE-LIKE PROTEIN 2, CHLOROPLASTIC"/>
    <property type="match status" value="1"/>
</dbReference>
<name>A0ABD4EJ16_9GAMM</name>
<proteinExistence type="inferred from homology"/>
<evidence type="ECO:0000256" key="1">
    <source>
        <dbReference type="ARBA" id="ARBA00010282"/>
    </source>
</evidence>
<comment type="similarity">
    <text evidence="1">Belongs to the SufE family.</text>
</comment>
<evidence type="ECO:0000259" key="2">
    <source>
        <dbReference type="Pfam" id="PF02657"/>
    </source>
</evidence>
<protein>
    <submittedName>
        <fullName evidence="3">SufE protein</fullName>
    </submittedName>
</protein>
<evidence type="ECO:0000313" key="3">
    <source>
        <dbReference type="EMBL" id="KYL30767.1"/>
    </source>
</evidence>
<dbReference type="SUPFAM" id="SSF82649">
    <property type="entry name" value="SufE/NifU"/>
    <property type="match status" value="1"/>
</dbReference>
<gene>
    <name evidence="3" type="ORF">A2I96_05135</name>
</gene>
<feature type="domain" description="Fe-S metabolism associated" evidence="2">
    <location>
        <begin position="11"/>
        <end position="131"/>
    </location>
</feature>
<dbReference type="InterPro" id="IPR003808">
    <property type="entry name" value="Fe-S_metab-assoc_dom"/>
</dbReference>
<dbReference type="AlphaFoldDB" id="A0ABD4EJ16"/>
<dbReference type="Proteomes" id="UP000075763">
    <property type="component" value="Unassembled WGS sequence"/>
</dbReference>